<keyword evidence="2" id="KW-0012">Acyltransferase</keyword>
<reference evidence="2 3" key="1">
    <citation type="journal article" date="2015" name="Mol. Biochem. Parasitol.">
        <title>Identification of polymorphic genes for use in assemblage B genotyping assays through comparative genomics of multiple assemblage B Giardia duodenalis isolates.</title>
        <authorList>
            <person name="Wielinga C."/>
            <person name="Thompson R.C."/>
            <person name="Monis P."/>
            <person name="Ryan U."/>
        </authorList>
    </citation>
    <scope>NUCLEOTIDE SEQUENCE [LARGE SCALE GENOMIC DNA]</scope>
    <source>
        <strain evidence="2 3">BAH15c1</strain>
    </source>
</reference>
<name>A0A132NNB7_GIAIN</name>
<feature type="region of interest" description="Disordered" evidence="1">
    <location>
        <begin position="40"/>
        <end position="62"/>
    </location>
</feature>
<proteinExistence type="predicted"/>
<keyword evidence="2" id="KW-0378">Hydrolase</keyword>
<dbReference type="VEuPathDB" id="GiardiaDB:QR46_4501"/>
<evidence type="ECO:0000313" key="2">
    <source>
        <dbReference type="EMBL" id="KWX11536.1"/>
    </source>
</evidence>
<organism evidence="2 3">
    <name type="scientific">Giardia duodenalis assemblage B</name>
    <dbReference type="NCBI Taxonomy" id="1394984"/>
    <lineage>
        <taxon>Eukaryota</taxon>
        <taxon>Metamonada</taxon>
        <taxon>Diplomonadida</taxon>
        <taxon>Hexamitidae</taxon>
        <taxon>Giardiinae</taxon>
        <taxon>Giardia</taxon>
    </lineage>
</organism>
<dbReference type="GO" id="GO:0016746">
    <property type="term" value="F:acyltransferase activity"/>
    <property type="evidence" value="ECO:0007669"/>
    <property type="project" value="UniProtKB-KW"/>
</dbReference>
<dbReference type="EMBL" id="JXTI01000176">
    <property type="protein sequence ID" value="KWX11536.1"/>
    <property type="molecule type" value="Genomic_DNA"/>
</dbReference>
<dbReference type="GO" id="GO:0016787">
    <property type="term" value="F:hydrolase activity"/>
    <property type="evidence" value="ECO:0007669"/>
    <property type="project" value="UniProtKB-KW"/>
</dbReference>
<protein>
    <submittedName>
        <fullName evidence="2">Putative acyltransferase and hydrolase with the alpha/beta hydrolase fold</fullName>
    </submittedName>
</protein>
<dbReference type="Proteomes" id="UP000070089">
    <property type="component" value="Unassembled WGS sequence"/>
</dbReference>
<sequence length="76" mass="7909">MSVQSGTNRCAAIKAFASSPCSQPLTTLVTVGFSKGCATATSAPEQGETVGNPDTELAPTPMNVKIHTKESIEKRK</sequence>
<keyword evidence="2" id="KW-0808">Transferase</keyword>
<accession>A0A132NNB7</accession>
<comment type="caution">
    <text evidence="2">The sequence shown here is derived from an EMBL/GenBank/DDBJ whole genome shotgun (WGS) entry which is preliminary data.</text>
</comment>
<evidence type="ECO:0000256" key="1">
    <source>
        <dbReference type="SAM" id="MobiDB-lite"/>
    </source>
</evidence>
<dbReference type="AlphaFoldDB" id="A0A132NNB7"/>
<gene>
    <name evidence="2" type="ORF">QR46_4501</name>
</gene>
<evidence type="ECO:0000313" key="3">
    <source>
        <dbReference type="Proteomes" id="UP000070089"/>
    </source>
</evidence>